<reference evidence="1 2" key="1">
    <citation type="journal article" date="2020" name="Nat. Food">
        <title>A phased Vanilla planifolia genome enables genetic improvement of flavour and production.</title>
        <authorList>
            <person name="Hasing T."/>
            <person name="Tang H."/>
            <person name="Brym M."/>
            <person name="Khazi F."/>
            <person name="Huang T."/>
            <person name="Chambers A.H."/>
        </authorList>
    </citation>
    <scope>NUCLEOTIDE SEQUENCE [LARGE SCALE GENOMIC DNA]</scope>
    <source>
        <tissue evidence="1">Leaf</tissue>
    </source>
</reference>
<accession>A0A835PFV9</accession>
<sequence length="84" mass="8805">MEVVIYTIAGRWGSRGTAKVLLNECIIPSTLLALTKDFEARVRAAQQGVQDAEAPIPPMAGQRPACCPVGPAPAELSMGSKAVK</sequence>
<organism evidence="1 2">
    <name type="scientific">Vanilla planifolia</name>
    <name type="common">Vanilla</name>
    <dbReference type="NCBI Taxonomy" id="51239"/>
    <lineage>
        <taxon>Eukaryota</taxon>
        <taxon>Viridiplantae</taxon>
        <taxon>Streptophyta</taxon>
        <taxon>Embryophyta</taxon>
        <taxon>Tracheophyta</taxon>
        <taxon>Spermatophyta</taxon>
        <taxon>Magnoliopsida</taxon>
        <taxon>Liliopsida</taxon>
        <taxon>Asparagales</taxon>
        <taxon>Orchidaceae</taxon>
        <taxon>Vanilloideae</taxon>
        <taxon>Vanilleae</taxon>
        <taxon>Vanilla</taxon>
    </lineage>
</organism>
<dbReference type="AlphaFoldDB" id="A0A835PFV9"/>
<protein>
    <submittedName>
        <fullName evidence="1">Uncharacterized protein</fullName>
    </submittedName>
</protein>
<proteinExistence type="predicted"/>
<dbReference type="OrthoDB" id="616075at2759"/>
<keyword evidence="2" id="KW-1185">Reference proteome</keyword>
<evidence type="ECO:0000313" key="1">
    <source>
        <dbReference type="EMBL" id="KAG0450708.1"/>
    </source>
</evidence>
<comment type="caution">
    <text evidence="1">The sequence shown here is derived from an EMBL/GenBank/DDBJ whole genome shotgun (WGS) entry which is preliminary data.</text>
</comment>
<dbReference type="EMBL" id="JADCNL010000090">
    <property type="protein sequence ID" value="KAG0450708.1"/>
    <property type="molecule type" value="Genomic_DNA"/>
</dbReference>
<evidence type="ECO:0000313" key="2">
    <source>
        <dbReference type="Proteomes" id="UP000636800"/>
    </source>
</evidence>
<dbReference type="Proteomes" id="UP000636800">
    <property type="component" value="Unassembled WGS sequence"/>
</dbReference>
<name>A0A835PFV9_VANPL</name>
<gene>
    <name evidence="1" type="ORF">HPP92_026806</name>
</gene>